<evidence type="ECO:0000313" key="2">
    <source>
        <dbReference type="Proteomes" id="UP000745663"/>
    </source>
</evidence>
<sequence>MVTSQTDTEVARLSLADGDDLTPATWADFVQRLHHDCVGDGVRSHCTAEALFTVEARRLVYGIDSDYSQDLVLTCEDREWFSPEEYWNGLSEAQREGLDRSMQELEEKNFLDADEDERWEILGKLPEHSVVGYQETWEYVNSHLTKDAAEAFIRRKKHDYRKGLRVSVESQIFAWEFNTIKNAVLTGRLQLVDAPATA</sequence>
<comment type="caution">
    <text evidence="1">The sequence shown here is derived from an EMBL/GenBank/DDBJ whole genome shotgun (WGS) entry which is preliminary data.</text>
</comment>
<organism evidence="1 2">
    <name type="scientific">Pseudomonas arcuscaelestis</name>
    <dbReference type="NCBI Taxonomy" id="2710591"/>
    <lineage>
        <taxon>Bacteria</taxon>
        <taxon>Pseudomonadati</taxon>
        <taxon>Pseudomonadota</taxon>
        <taxon>Gammaproteobacteria</taxon>
        <taxon>Pseudomonadales</taxon>
        <taxon>Pseudomonadaceae</taxon>
        <taxon>Pseudomonas</taxon>
    </lineage>
</organism>
<reference evidence="1 2" key="1">
    <citation type="submission" date="2020-08" db="EMBL/GenBank/DDBJ databases">
        <title>Description of novel Pseudomonas species.</title>
        <authorList>
            <person name="Duman M."/>
            <person name="Mulet M."/>
            <person name="Altun S."/>
            <person name="Saticioglu I.B."/>
            <person name="Lalucat J."/>
            <person name="Garcia-Valdes E."/>
        </authorList>
    </citation>
    <scope>NUCLEOTIDE SEQUENCE [LARGE SCALE GENOMIC DNA]</scope>
    <source>
        <strain evidence="1 2">P66</strain>
    </source>
</reference>
<gene>
    <name evidence="1" type="ORF">H8F21_14275</name>
</gene>
<name>A0ABS2BYM9_9PSED</name>
<accession>A0ABS2BYM9</accession>
<protein>
    <submittedName>
        <fullName evidence="1">Uncharacterized protein</fullName>
    </submittedName>
</protein>
<dbReference type="EMBL" id="JACOPV010000008">
    <property type="protein sequence ID" value="MBM5458730.1"/>
    <property type="molecule type" value="Genomic_DNA"/>
</dbReference>
<keyword evidence="2" id="KW-1185">Reference proteome</keyword>
<evidence type="ECO:0000313" key="1">
    <source>
        <dbReference type="EMBL" id="MBM5458730.1"/>
    </source>
</evidence>
<proteinExistence type="predicted"/>
<dbReference type="Proteomes" id="UP000745663">
    <property type="component" value="Unassembled WGS sequence"/>
</dbReference>